<dbReference type="PANTHER" id="PTHR35046">
    <property type="entry name" value="ZINC KNUCKLE (CCHC-TYPE) FAMILY PROTEIN"/>
    <property type="match status" value="1"/>
</dbReference>
<dbReference type="EMBL" id="QJKJ01012049">
    <property type="protein sequence ID" value="RDX69580.1"/>
    <property type="molecule type" value="Genomic_DNA"/>
</dbReference>
<dbReference type="AlphaFoldDB" id="A0A371EU53"/>
<dbReference type="PANTHER" id="PTHR35046:SF26">
    <property type="entry name" value="RNA-DIRECTED DNA POLYMERASE"/>
    <property type="match status" value="1"/>
</dbReference>
<gene>
    <name evidence="1" type="ORF">CR513_51291</name>
</gene>
<accession>A0A371EU53</accession>
<dbReference type="Proteomes" id="UP000257109">
    <property type="component" value="Unassembled WGS sequence"/>
</dbReference>
<name>A0A371EU53_MUCPR</name>
<organism evidence="1 2">
    <name type="scientific">Mucuna pruriens</name>
    <name type="common">Velvet bean</name>
    <name type="synonym">Dolichos pruriens</name>
    <dbReference type="NCBI Taxonomy" id="157652"/>
    <lineage>
        <taxon>Eukaryota</taxon>
        <taxon>Viridiplantae</taxon>
        <taxon>Streptophyta</taxon>
        <taxon>Embryophyta</taxon>
        <taxon>Tracheophyta</taxon>
        <taxon>Spermatophyta</taxon>
        <taxon>Magnoliopsida</taxon>
        <taxon>eudicotyledons</taxon>
        <taxon>Gunneridae</taxon>
        <taxon>Pentapetalae</taxon>
        <taxon>rosids</taxon>
        <taxon>fabids</taxon>
        <taxon>Fabales</taxon>
        <taxon>Fabaceae</taxon>
        <taxon>Papilionoideae</taxon>
        <taxon>50 kb inversion clade</taxon>
        <taxon>NPAAA clade</taxon>
        <taxon>indigoferoid/millettioid clade</taxon>
        <taxon>Phaseoleae</taxon>
        <taxon>Mucuna</taxon>
    </lineage>
</organism>
<feature type="non-terminal residue" evidence="1">
    <location>
        <position position="1"/>
    </location>
</feature>
<comment type="caution">
    <text evidence="1">The sequence shown here is derived from an EMBL/GenBank/DDBJ whole genome shotgun (WGS) entry which is preliminary data.</text>
</comment>
<sequence>MFFHVISPLLNLPTCFSDMLEGFKDVFPKDIPYGLLPIRGVQYYINLSLGTSSPNRPTSGANLEDDMLEGFKDVFPKEIPYGLLLMRGIQYYIKLSLGTSLPNRPTYRANLEEFK</sequence>
<evidence type="ECO:0000313" key="1">
    <source>
        <dbReference type="EMBL" id="RDX69580.1"/>
    </source>
</evidence>
<keyword evidence="2" id="KW-1185">Reference proteome</keyword>
<reference evidence="1" key="1">
    <citation type="submission" date="2018-05" db="EMBL/GenBank/DDBJ databases">
        <title>Draft genome of Mucuna pruriens seed.</title>
        <authorList>
            <person name="Nnadi N.E."/>
            <person name="Vos R."/>
            <person name="Hasami M.H."/>
            <person name="Devisetty U.K."/>
            <person name="Aguiy J.C."/>
        </authorList>
    </citation>
    <scope>NUCLEOTIDE SEQUENCE [LARGE SCALE GENOMIC DNA]</scope>
    <source>
        <strain evidence="1">JCA_2017</strain>
    </source>
</reference>
<protein>
    <submittedName>
        <fullName evidence="1">Uncharacterized protein</fullName>
    </submittedName>
</protein>
<evidence type="ECO:0000313" key="2">
    <source>
        <dbReference type="Proteomes" id="UP000257109"/>
    </source>
</evidence>
<proteinExistence type="predicted"/>
<dbReference type="OrthoDB" id="1027002at2759"/>